<evidence type="ECO:0000313" key="2">
    <source>
        <dbReference type="EMBL" id="MWB98642.1"/>
    </source>
</evidence>
<proteinExistence type="predicted"/>
<sequence>MPDDFTNPAFSNPPGGFGAFGVVFGVVFVLVSLVIAAGFVFVVVAIVRNARRARAHGLDPMTMETDLAARVFTSDLLAPAESIESRLARVDALRQSGAISADEHAQARAAIVASA</sequence>
<gene>
    <name evidence="2" type="ORF">GB864_08790</name>
</gene>
<organism evidence="2 3">
    <name type="scientific">Agromyces seonyuensis</name>
    <dbReference type="NCBI Taxonomy" id="2662446"/>
    <lineage>
        <taxon>Bacteria</taxon>
        <taxon>Bacillati</taxon>
        <taxon>Actinomycetota</taxon>
        <taxon>Actinomycetes</taxon>
        <taxon>Micrococcales</taxon>
        <taxon>Microbacteriaceae</taxon>
        <taxon>Agromyces</taxon>
    </lineage>
</organism>
<accession>A0A6I4NZI0</accession>
<keyword evidence="1" id="KW-0812">Transmembrane</keyword>
<name>A0A6I4NZI0_9MICO</name>
<dbReference type="EMBL" id="WSTA01000032">
    <property type="protein sequence ID" value="MWB98642.1"/>
    <property type="molecule type" value="Genomic_DNA"/>
</dbReference>
<evidence type="ECO:0000313" key="3">
    <source>
        <dbReference type="Proteomes" id="UP000438182"/>
    </source>
</evidence>
<protein>
    <submittedName>
        <fullName evidence="2">SHOCT domain-containing protein</fullName>
    </submittedName>
</protein>
<keyword evidence="3" id="KW-1185">Reference proteome</keyword>
<keyword evidence="1" id="KW-0472">Membrane</keyword>
<reference evidence="2 3" key="1">
    <citation type="submission" date="2019-12" db="EMBL/GenBank/DDBJ databases">
        <authorList>
            <person name="Kim Y.S."/>
        </authorList>
    </citation>
    <scope>NUCLEOTIDE SEQUENCE [LARGE SCALE GENOMIC DNA]</scope>
    <source>
        <strain evidence="2 3">MMS17-SY077</strain>
    </source>
</reference>
<dbReference type="Proteomes" id="UP000438182">
    <property type="component" value="Unassembled WGS sequence"/>
</dbReference>
<dbReference type="AlphaFoldDB" id="A0A6I4NZI0"/>
<comment type="caution">
    <text evidence="2">The sequence shown here is derived from an EMBL/GenBank/DDBJ whole genome shotgun (WGS) entry which is preliminary data.</text>
</comment>
<feature type="transmembrane region" description="Helical" evidence="1">
    <location>
        <begin position="20"/>
        <end position="47"/>
    </location>
</feature>
<evidence type="ECO:0000256" key="1">
    <source>
        <dbReference type="SAM" id="Phobius"/>
    </source>
</evidence>
<dbReference type="RefSeq" id="WP_160424154.1">
    <property type="nucleotide sequence ID" value="NZ_WSTA01000032.1"/>
</dbReference>
<keyword evidence="1" id="KW-1133">Transmembrane helix</keyword>